<organism evidence="2 3">
    <name type="scientific">Ricinus communis</name>
    <name type="common">Castor bean</name>
    <dbReference type="NCBI Taxonomy" id="3988"/>
    <lineage>
        <taxon>Eukaryota</taxon>
        <taxon>Viridiplantae</taxon>
        <taxon>Streptophyta</taxon>
        <taxon>Embryophyta</taxon>
        <taxon>Tracheophyta</taxon>
        <taxon>Spermatophyta</taxon>
        <taxon>Magnoliopsida</taxon>
        <taxon>eudicotyledons</taxon>
        <taxon>Gunneridae</taxon>
        <taxon>Pentapetalae</taxon>
        <taxon>rosids</taxon>
        <taxon>fabids</taxon>
        <taxon>Malpighiales</taxon>
        <taxon>Euphorbiaceae</taxon>
        <taxon>Acalyphoideae</taxon>
        <taxon>Acalypheae</taxon>
        <taxon>Ricinus</taxon>
    </lineage>
</organism>
<accession>B9TM85</accession>
<evidence type="ECO:0000313" key="2">
    <source>
        <dbReference type="EMBL" id="EEF23028.1"/>
    </source>
</evidence>
<evidence type="ECO:0000313" key="3">
    <source>
        <dbReference type="Proteomes" id="UP000008311"/>
    </source>
</evidence>
<gene>
    <name evidence="2" type="ORF">RCOM_2114820</name>
</gene>
<dbReference type="Gene3D" id="3.20.20.450">
    <property type="entry name" value="EAL domain"/>
    <property type="match status" value="1"/>
</dbReference>
<dbReference type="PROSITE" id="PS50883">
    <property type="entry name" value="EAL"/>
    <property type="match status" value="1"/>
</dbReference>
<protein>
    <recommendedName>
        <fullName evidence="1">EAL domain-containing protein</fullName>
    </recommendedName>
</protein>
<reference evidence="3" key="1">
    <citation type="journal article" date="2010" name="Nat. Biotechnol.">
        <title>Draft genome sequence of the oilseed species Ricinus communis.</title>
        <authorList>
            <person name="Chan A.P."/>
            <person name="Crabtree J."/>
            <person name="Zhao Q."/>
            <person name="Lorenzi H."/>
            <person name="Orvis J."/>
            <person name="Puiu D."/>
            <person name="Melake-Berhan A."/>
            <person name="Jones K.M."/>
            <person name="Redman J."/>
            <person name="Chen G."/>
            <person name="Cahoon E.B."/>
            <person name="Gedil M."/>
            <person name="Stanke M."/>
            <person name="Haas B.J."/>
            <person name="Wortman J.R."/>
            <person name="Fraser-Liggett C.M."/>
            <person name="Ravel J."/>
            <person name="Rabinowicz P.D."/>
        </authorList>
    </citation>
    <scope>NUCLEOTIDE SEQUENCE [LARGE SCALE GENOMIC DNA]</scope>
    <source>
        <strain evidence="3">cv. Hale</strain>
    </source>
</reference>
<feature type="domain" description="EAL" evidence="1">
    <location>
        <begin position="14"/>
        <end position="89"/>
    </location>
</feature>
<dbReference type="AlphaFoldDB" id="B9TM85"/>
<sequence>MGMSLPAAVEPGVLRRYASDQIVTLAKLVIENAFQPIVEAGTGAVFGYESLMRGQERIGFDSPVDMLDEAERSGQLLGLEQIVTSRALA</sequence>
<feature type="non-terminal residue" evidence="2">
    <location>
        <position position="89"/>
    </location>
</feature>
<dbReference type="InterPro" id="IPR001633">
    <property type="entry name" value="EAL_dom"/>
</dbReference>
<dbReference type="InParanoid" id="B9TM85"/>
<proteinExistence type="predicted"/>
<keyword evidence="3" id="KW-1185">Reference proteome</keyword>
<name>B9TM85_RICCO</name>
<evidence type="ECO:0000259" key="1">
    <source>
        <dbReference type="PROSITE" id="PS50883"/>
    </source>
</evidence>
<dbReference type="SUPFAM" id="SSF141868">
    <property type="entry name" value="EAL domain-like"/>
    <property type="match status" value="1"/>
</dbReference>
<dbReference type="EMBL" id="EQ988442">
    <property type="protein sequence ID" value="EEF23028.1"/>
    <property type="molecule type" value="Genomic_DNA"/>
</dbReference>
<dbReference type="Proteomes" id="UP000008311">
    <property type="component" value="Unassembled WGS sequence"/>
</dbReference>
<dbReference type="InterPro" id="IPR035919">
    <property type="entry name" value="EAL_sf"/>
</dbReference>